<name>A0ABT2J4Z2_9PSEU</name>
<keyword evidence="4" id="KW-1185">Reference proteome</keyword>
<protein>
    <recommendedName>
        <fullName evidence="5">MucR family transcriptional regulator</fullName>
    </recommendedName>
</protein>
<evidence type="ECO:0000313" key="4">
    <source>
        <dbReference type="Proteomes" id="UP001156441"/>
    </source>
</evidence>
<feature type="compositionally biased region" description="Pro residues" evidence="1">
    <location>
        <begin position="95"/>
        <end position="110"/>
    </location>
</feature>
<sequence length="239" mass="24846">MMEPTGPLPAGVYWRRRAVAAGACVLAVVVLAWVIGGFVGSADDEPVRGTGSSRDLASAPSSPAVGSSRPASGTSAPASATSSRRTSPAPTVTPTTPPPATTVPPAPLKPCPDSSIKVVAKPDAPSYRVGERPLLHLLVLNAGKVPCTRDVSHNLRELLVHSADGKKRLWSSNDCYQEPGTDQRVLEPGKPLTFELRWAGRTSAPGCPVDRTRVPAGTYRVVGKLGALTGAPTPLRLTP</sequence>
<evidence type="ECO:0000256" key="1">
    <source>
        <dbReference type="SAM" id="MobiDB-lite"/>
    </source>
</evidence>
<keyword evidence="2" id="KW-0472">Membrane</keyword>
<dbReference type="RefSeq" id="WP_260189907.1">
    <property type="nucleotide sequence ID" value="NZ_JAFFZE010000006.1"/>
</dbReference>
<organism evidence="3 4">
    <name type="scientific">Actinophytocola gossypii</name>
    <dbReference type="NCBI Taxonomy" id="2812003"/>
    <lineage>
        <taxon>Bacteria</taxon>
        <taxon>Bacillati</taxon>
        <taxon>Actinomycetota</taxon>
        <taxon>Actinomycetes</taxon>
        <taxon>Pseudonocardiales</taxon>
        <taxon>Pseudonocardiaceae</taxon>
    </lineage>
</organism>
<feature type="transmembrane region" description="Helical" evidence="2">
    <location>
        <begin position="20"/>
        <end position="39"/>
    </location>
</feature>
<evidence type="ECO:0000313" key="3">
    <source>
        <dbReference type="EMBL" id="MCT2582565.1"/>
    </source>
</evidence>
<gene>
    <name evidence="3" type="ORF">JT362_05450</name>
</gene>
<accession>A0ABT2J4Z2</accession>
<feature type="compositionally biased region" description="Low complexity" evidence="1">
    <location>
        <begin position="57"/>
        <end position="94"/>
    </location>
</feature>
<dbReference type="Proteomes" id="UP001156441">
    <property type="component" value="Unassembled WGS sequence"/>
</dbReference>
<keyword evidence="2" id="KW-1133">Transmembrane helix</keyword>
<evidence type="ECO:0000256" key="2">
    <source>
        <dbReference type="SAM" id="Phobius"/>
    </source>
</evidence>
<feature type="region of interest" description="Disordered" evidence="1">
    <location>
        <begin position="42"/>
        <end position="110"/>
    </location>
</feature>
<keyword evidence="2" id="KW-0812">Transmembrane</keyword>
<comment type="caution">
    <text evidence="3">The sequence shown here is derived from an EMBL/GenBank/DDBJ whole genome shotgun (WGS) entry which is preliminary data.</text>
</comment>
<dbReference type="EMBL" id="JAFFZE010000006">
    <property type="protein sequence ID" value="MCT2582565.1"/>
    <property type="molecule type" value="Genomic_DNA"/>
</dbReference>
<reference evidence="3 4" key="1">
    <citation type="submission" date="2021-02" db="EMBL/GenBank/DDBJ databases">
        <title>Actinophytocola xerophila sp. nov., isolated from soil of cotton cropping field.</title>
        <authorList>
            <person name="Huang R."/>
            <person name="Chen X."/>
            <person name="Ge X."/>
            <person name="Liu W."/>
        </authorList>
    </citation>
    <scope>NUCLEOTIDE SEQUENCE [LARGE SCALE GENOMIC DNA]</scope>
    <source>
        <strain evidence="3 4">S1-96</strain>
    </source>
</reference>
<evidence type="ECO:0008006" key="5">
    <source>
        <dbReference type="Google" id="ProtNLM"/>
    </source>
</evidence>
<proteinExistence type="predicted"/>